<keyword evidence="1" id="KW-0472">Membrane</keyword>
<gene>
    <name evidence="2" type="ORF">BSZ36_16540</name>
</gene>
<protein>
    <submittedName>
        <fullName evidence="2">Uncharacterized protein</fullName>
    </submittedName>
</protein>
<proteinExistence type="predicted"/>
<dbReference type="EMBL" id="MQWB01000001">
    <property type="protein sequence ID" value="OZC04447.1"/>
    <property type="molecule type" value="Genomic_DNA"/>
</dbReference>
<sequence>MAQTLTWRYSLFAALWLVGVAALLWAGAQGDGYSTAVRGAQTSYPWAGVLTMGAILSGEVTFFYAMLRPESYRRSWGRALGAALAGVVLTVAFGLGLMHSPPHVYAHWLWVAGATVAFLALAVASAVRARMSPPLA</sequence>
<evidence type="ECO:0000313" key="2">
    <source>
        <dbReference type="EMBL" id="OZC04447.1"/>
    </source>
</evidence>
<keyword evidence="1" id="KW-1133">Transmembrane helix</keyword>
<feature type="transmembrane region" description="Helical" evidence="1">
    <location>
        <begin position="105"/>
        <end position="127"/>
    </location>
</feature>
<feature type="transmembrane region" description="Helical" evidence="1">
    <location>
        <begin position="46"/>
        <end position="67"/>
    </location>
</feature>
<reference evidence="2 3" key="1">
    <citation type="submission" date="2016-11" db="EMBL/GenBank/DDBJ databases">
        <title>Study of marine rhodopsin-containing bacteria.</title>
        <authorList>
            <person name="Yoshizawa S."/>
            <person name="Kumagai Y."/>
            <person name="Kogure K."/>
        </authorList>
    </citation>
    <scope>NUCLEOTIDE SEQUENCE [LARGE SCALE GENOMIC DNA]</scope>
    <source>
        <strain evidence="2 3">SG-29</strain>
    </source>
</reference>
<organism evidence="2 3">
    <name type="scientific">Rubricoccus marinus</name>
    <dbReference type="NCBI Taxonomy" id="716817"/>
    <lineage>
        <taxon>Bacteria</taxon>
        <taxon>Pseudomonadati</taxon>
        <taxon>Rhodothermota</taxon>
        <taxon>Rhodothermia</taxon>
        <taxon>Rhodothermales</taxon>
        <taxon>Rubricoccaceae</taxon>
        <taxon>Rubricoccus</taxon>
    </lineage>
</organism>
<keyword evidence="3" id="KW-1185">Reference proteome</keyword>
<name>A0A259U3L4_9BACT</name>
<evidence type="ECO:0000256" key="1">
    <source>
        <dbReference type="SAM" id="Phobius"/>
    </source>
</evidence>
<dbReference type="InParanoid" id="A0A259U3L4"/>
<comment type="caution">
    <text evidence="2">The sequence shown here is derived from an EMBL/GenBank/DDBJ whole genome shotgun (WGS) entry which is preliminary data.</text>
</comment>
<keyword evidence="1" id="KW-0812">Transmembrane</keyword>
<evidence type="ECO:0000313" key="3">
    <source>
        <dbReference type="Proteomes" id="UP000216446"/>
    </source>
</evidence>
<feature type="transmembrane region" description="Helical" evidence="1">
    <location>
        <begin position="79"/>
        <end position="99"/>
    </location>
</feature>
<accession>A0A259U3L4</accession>
<dbReference type="Proteomes" id="UP000216446">
    <property type="component" value="Unassembled WGS sequence"/>
</dbReference>
<dbReference type="AlphaFoldDB" id="A0A259U3L4"/>